<dbReference type="EMBL" id="CP024785">
    <property type="protein sequence ID" value="AUB36128.1"/>
    <property type="molecule type" value="Genomic_DNA"/>
</dbReference>
<evidence type="ECO:0000313" key="2">
    <source>
        <dbReference type="Proteomes" id="UP000232003"/>
    </source>
</evidence>
<dbReference type="KEGG" id="nfl:COO91_02029"/>
<reference evidence="1 2" key="1">
    <citation type="submission" date="2017-11" db="EMBL/GenBank/DDBJ databases">
        <title>Complete genome of a free-living desiccation-tolerant cyanobacterium and its photosynthetic adaptation to extreme terrestrial habitat.</title>
        <authorList>
            <person name="Shang J."/>
        </authorList>
    </citation>
    <scope>NUCLEOTIDE SEQUENCE [LARGE SCALE GENOMIC DNA]</scope>
    <source>
        <strain evidence="1 2">CCNUN1</strain>
    </source>
</reference>
<name>A0A2K8SL46_9NOSO</name>
<keyword evidence="2" id="KW-1185">Reference proteome</keyword>
<dbReference type="Proteomes" id="UP000232003">
    <property type="component" value="Chromosome"/>
</dbReference>
<dbReference type="AlphaFoldDB" id="A0A2K8SL46"/>
<protein>
    <submittedName>
        <fullName evidence="1">Uncharacterized protein</fullName>
    </submittedName>
</protein>
<organism evidence="1 2">
    <name type="scientific">Nostoc flagelliforme CCNUN1</name>
    <dbReference type="NCBI Taxonomy" id="2038116"/>
    <lineage>
        <taxon>Bacteria</taxon>
        <taxon>Bacillati</taxon>
        <taxon>Cyanobacteriota</taxon>
        <taxon>Cyanophyceae</taxon>
        <taxon>Nostocales</taxon>
        <taxon>Nostocaceae</taxon>
        <taxon>Nostoc</taxon>
    </lineage>
</organism>
<evidence type="ECO:0000313" key="1">
    <source>
        <dbReference type="EMBL" id="AUB36128.1"/>
    </source>
</evidence>
<sequence length="38" mass="4583">MVHAAAVRPSLNCHYRYLNWRVENQENFPGIKVTLIRW</sequence>
<proteinExistence type="predicted"/>
<gene>
    <name evidence="1" type="ORF">COO91_02029</name>
</gene>
<accession>A0A2K8SL46</accession>